<evidence type="ECO:0000313" key="1">
    <source>
        <dbReference type="EMBL" id="GAJ04777.1"/>
    </source>
</evidence>
<reference evidence="1" key="1">
    <citation type="journal article" date="2014" name="Front. Microbiol.">
        <title>High frequency of phylogenetically diverse reductive dehalogenase-homologous genes in deep subseafloor sedimentary metagenomes.</title>
        <authorList>
            <person name="Kawai M."/>
            <person name="Futagami T."/>
            <person name="Toyoda A."/>
            <person name="Takaki Y."/>
            <person name="Nishi S."/>
            <person name="Hori S."/>
            <person name="Arai W."/>
            <person name="Tsubouchi T."/>
            <person name="Morono Y."/>
            <person name="Uchiyama I."/>
            <person name="Ito T."/>
            <person name="Fujiyama A."/>
            <person name="Inagaki F."/>
            <person name="Takami H."/>
        </authorList>
    </citation>
    <scope>NUCLEOTIDE SEQUENCE</scope>
    <source>
        <strain evidence="1">Expedition CK06-06</strain>
    </source>
</reference>
<comment type="caution">
    <text evidence="1">The sequence shown here is derived from an EMBL/GenBank/DDBJ whole genome shotgun (WGS) entry which is preliminary data.</text>
</comment>
<dbReference type="AlphaFoldDB" id="X1UMF0"/>
<accession>X1UMF0</accession>
<protein>
    <submittedName>
        <fullName evidence="1">Uncharacterized protein</fullName>
    </submittedName>
</protein>
<proteinExistence type="predicted"/>
<dbReference type="EMBL" id="BARW01034289">
    <property type="protein sequence ID" value="GAJ04777.1"/>
    <property type="molecule type" value="Genomic_DNA"/>
</dbReference>
<name>X1UMF0_9ZZZZ</name>
<gene>
    <name evidence="1" type="ORF">S12H4_53776</name>
</gene>
<feature type="non-terminal residue" evidence="1">
    <location>
        <position position="1"/>
    </location>
</feature>
<organism evidence="1">
    <name type="scientific">marine sediment metagenome</name>
    <dbReference type="NCBI Taxonomy" id="412755"/>
    <lineage>
        <taxon>unclassified sequences</taxon>
        <taxon>metagenomes</taxon>
        <taxon>ecological metagenomes</taxon>
    </lineage>
</organism>
<sequence>VEEVVEKFESKLPALPGSEIIEKGGIDDGNESEE</sequence>